<name>A0ABS4RQ31_PAEXY</name>
<dbReference type="Pfam" id="PF13271">
    <property type="entry name" value="DUF4062"/>
    <property type="match status" value="1"/>
</dbReference>
<gene>
    <name evidence="2" type="ORF">J2Z28_000497</name>
</gene>
<reference evidence="2 3" key="1">
    <citation type="submission" date="2021-03" db="EMBL/GenBank/DDBJ databases">
        <title>Genomic Encyclopedia of Type Strains, Phase IV (KMG-IV): sequencing the most valuable type-strain genomes for metagenomic binning, comparative biology and taxonomic classification.</title>
        <authorList>
            <person name="Goeker M."/>
        </authorList>
    </citation>
    <scope>NUCLEOTIDE SEQUENCE [LARGE SCALE GENOMIC DNA]</scope>
    <source>
        <strain evidence="2 3">DSM 21292</strain>
    </source>
</reference>
<proteinExistence type="predicted"/>
<feature type="domain" description="DUF4062" evidence="1">
    <location>
        <begin position="6"/>
        <end position="82"/>
    </location>
</feature>
<sequence length="82" mass="9222">MTKKLQVFVSSTFTDLQEERQAAVEAILKASHIPAGMELFRSGDQSQKDTIRKWIEESDVYLLILGGRYGAIEETSGNSYTH</sequence>
<dbReference type="EMBL" id="JAGIKV010000002">
    <property type="protein sequence ID" value="MBP2243887.1"/>
    <property type="molecule type" value="Genomic_DNA"/>
</dbReference>
<dbReference type="InterPro" id="IPR025139">
    <property type="entry name" value="DUF4062"/>
</dbReference>
<keyword evidence="3" id="KW-1185">Reference proteome</keyword>
<evidence type="ECO:0000313" key="2">
    <source>
        <dbReference type="EMBL" id="MBP2243887.1"/>
    </source>
</evidence>
<dbReference type="RefSeq" id="WP_244988066.1">
    <property type="nucleotide sequence ID" value="NZ_CBCSLC010000022.1"/>
</dbReference>
<protein>
    <submittedName>
        <fullName evidence="2">CRP-like cAMP-binding protein</fullName>
    </submittedName>
</protein>
<evidence type="ECO:0000259" key="1">
    <source>
        <dbReference type="Pfam" id="PF13271"/>
    </source>
</evidence>
<dbReference type="Proteomes" id="UP000810207">
    <property type="component" value="Unassembled WGS sequence"/>
</dbReference>
<accession>A0ABS4RQ31</accession>
<organism evidence="2 3">
    <name type="scientific">Paenibacillus xylanexedens</name>
    <dbReference type="NCBI Taxonomy" id="528191"/>
    <lineage>
        <taxon>Bacteria</taxon>
        <taxon>Bacillati</taxon>
        <taxon>Bacillota</taxon>
        <taxon>Bacilli</taxon>
        <taxon>Bacillales</taxon>
        <taxon>Paenibacillaceae</taxon>
        <taxon>Paenibacillus</taxon>
    </lineage>
</organism>
<evidence type="ECO:0000313" key="3">
    <source>
        <dbReference type="Proteomes" id="UP000810207"/>
    </source>
</evidence>
<comment type="caution">
    <text evidence="2">The sequence shown here is derived from an EMBL/GenBank/DDBJ whole genome shotgun (WGS) entry which is preliminary data.</text>
</comment>